<feature type="domain" description="Choline/carnitine acyltransferase" evidence="4">
    <location>
        <begin position="11"/>
        <end position="250"/>
    </location>
</feature>
<comment type="similarity">
    <text evidence="1">Belongs to the carnitine/choline acetyltransferase family.</text>
</comment>
<sequence>MAYGRYGGSTDVSKFPNPQELNFIVDDHITETIHKAVEQFREESGNIELSINKISFDREFLRSKKVHPDAFLQLALQYTYYKMYRRPAPTYETATTRQFYHSRTETVRTCSVEAIQWCQYMTGENIEPSKTLNLFLTAINKHVQLMGECKRNEGCDRHFYGLEIIAAENGIPLPELYKDPSYMKSGGDGNYILSTSMSGYSSVLAFMPPMCENGYGVFYSFPQNELTLFVSSWKKDKATDCVLYRENLEKTINEMLTILTNSTFDGYCLMYKSHK</sequence>
<dbReference type="InterPro" id="IPR042231">
    <property type="entry name" value="Cho/carn_acyl_trans_2"/>
</dbReference>
<evidence type="ECO:0000259" key="4">
    <source>
        <dbReference type="Pfam" id="PF00755"/>
    </source>
</evidence>
<organism evidence="5 6">
    <name type="scientific">Saccoglossus kowalevskii</name>
    <name type="common">Acorn worm</name>
    <dbReference type="NCBI Taxonomy" id="10224"/>
    <lineage>
        <taxon>Eukaryota</taxon>
        <taxon>Metazoa</taxon>
        <taxon>Hemichordata</taxon>
        <taxon>Enteropneusta</taxon>
        <taxon>Harrimaniidae</taxon>
        <taxon>Saccoglossus</taxon>
    </lineage>
</organism>
<proteinExistence type="inferred from homology"/>
<dbReference type="RefSeq" id="XP_006817888.1">
    <property type="nucleotide sequence ID" value="XM_006817825.1"/>
</dbReference>
<dbReference type="GeneID" id="102801444"/>
<gene>
    <name evidence="6" type="primary">LOC102801444</name>
</gene>
<dbReference type="PANTHER" id="PTHR22589:SF67">
    <property type="entry name" value="PEROXISOMAL CARNITINE O-OCTANOYLTRANSFERASE"/>
    <property type="match status" value="1"/>
</dbReference>
<accession>A0ABM0MCZ7</accession>
<evidence type="ECO:0000256" key="2">
    <source>
        <dbReference type="ARBA" id="ARBA00022679"/>
    </source>
</evidence>
<keyword evidence="2" id="KW-0808">Transferase</keyword>
<dbReference type="Pfam" id="PF00755">
    <property type="entry name" value="Carn_acyltransf"/>
    <property type="match status" value="1"/>
</dbReference>
<name>A0ABM0MCZ7_SACKO</name>
<dbReference type="Proteomes" id="UP000694865">
    <property type="component" value="Unplaced"/>
</dbReference>
<keyword evidence="3" id="KW-0012">Acyltransferase</keyword>
<evidence type="ECO:0000256" key="3">
    <source>
        <dbReference type="ARBA" id="ARBA00023315"/>
    </source>
</evidence>
<evidence type="ECO:0000313" key="6">
    <source>
        <dbReference type="RefSeq" id="XP_006817888.1"/>
    </source>
</evidence>
<evidence type="ECO:0000256" key="1">
    <source>
        <dbReference type="ARBA" id="ARBA00005232"/>
    </source>
</evidence>
<dbReference type="InterPro" id="IPR000542">
    <property type="entry name" value="Carn_acyl_trans"/>
</dbReference>
<dbReference type="PANTHER" id="PTHR22589">
    <property type="entry name" value="CARNITINE O-ACYLTRANSFERASE"/>
    <property type="match status" value="1"/>
</dbReference>
<dbReference type="InterPro" id="IPR039551">
    <property type="entry name" value="Cho/carn_acyl_trans"/>
</dbReference>
<dbReference type="InterPro" id="IPR023213">
    <property type="entry name" value="CAT-like_dom_sf"/>
</dbReference>
<evidence type="ECO:0000313" key="5">
    <source>
        <dbReference type="Proteomes" id="UP000694865"/>
    </source>
</evidence>
<reference evidence="6" key="1">
    <citation type="submission" date="2025-08" db="UniProtKB">
        <authorList>
            <consortium name="RefSeq"/>
        </authorList>
    </citation>
    <scope>IDENTIFICATION</scope>
    <source>
        <tissue evidence="6">Testes</tissue>
    </source>
</reference>
<dbReference type="Gene3D" id="3.30.559.70">
    <property type="entry name" value="Choline/Carnitine o-acyltransferase, domain 2"/>
    <property type="match status" value="1"/>
</dbReference>
<dbReference type="SUPFAM" id="SSF52777">
    <property type="entry name" value="CoA-dependent acyltransferases"/>
    <property type="match status" value="1"/>
</dbReference>
<dbReference type="Gene3D" id="3.30.559.10">
    <property type="entry name" value="Chloramphenicol acetyltransferase-like domain"/>
    <property type="match status" value="1"/>
</dbReference>
<protein>
    <submittedName>
        <fullName evidence="6">Peroxisomal carnitine O-octanoyltransferase-like</fullName>
    </submittedName>
</protein>
<keyword evidence="5" id="KW-1185">Reference proteome</keyword>